<evidence type="ECO:0000313" key="1">
    <source>
        <dbReference type="EMBL" id="ORD93839.1"/>
    </source>
</evidence>
<dbReference type="Proteomes" id="UP000192639">
    <property type="component" value="Unassembled WGS sequence"/>
</dbReference>
<dbReference type="VEuPathDB" id="MicrosporidiaDB:ECANGB1_1490"/>
<reference evidence="1 2" key="1">
    <citation type="journal article" date="2017" name="Environ. Microbiol.">
        <title>Decay of the glycolytic pathway and adaptation to intranuclear parasitism within Enterocytozoonidae microsporidia.</title>
        <authorList>
            <person name="Wiredu Boakye D."/>
            <person name="Jaroenlak P."/>
            <person name="Prachumwat A."/>
            <person name="Williams T.A."/>
            <person name="Bateman K.S."/>
            <person name="Itsathitphaisarn O."/>
            <person name="Sritunyalucksana K."/>
            <person name="Paszkiewicz K.H."/>
            <person name="Moore K.A."/>
            <person name="Stentiford G.D."/>
            <person name="Williams B.A."/>
        </authorList>
    </citation>
    <scope>NUCLEOTIDE SEQUENCE [LARGE SCALE GENOMIC DNA]</scope>
    <source>
        <strain evidence="1 2">GB1</strain>
    </source>
</reference>
<proteinExistence type="predicted"/>
<comment type="caution">
    <text evidence="1">The sequence shown here is derived from an EMBL/GenBank/DDBJ whole genome shotgun (WGS) entry which is preliminary data.</text>
</comment>
<accession>A0A1Y1S5X8</accession>
<dbReference type="Gene3D" id="3.40.1000.50">
    <property type="entry name" value="Repressor of RNA polymerase III transcription Maf1"/>
    <property type="match status" value="1"/>
</dbReference>
<dbReference type="Pfam" id="PF09174">
    <property type="entry name" value="Maf1"/>
    <property type="match status" value="1"/>
</dbReference>
<sequence>MKFMEITHILKTNELFKKYMEFVSGKLIEIEAYSCKKSKEERMIRRIKKPLRFFISALEMSFIHYDFSKLNMGMFEKVDFNAFCQDLYNFMFYVCKCKDEANECIEYVKLVLQHCVNVDGAAIYGFKFHGDEPGSVYLIYNKSMKRILLVKTLDRQNITLNASYYVNIML</sequence>
<dbReference type="EMBL" id="LWDP01000044">
    <property type="protein sequence ID" value="ORD93839.1"/>
    <property type="molecule type" value="Genomic_DNA"/>
</dbReference>
<organism evidence="1 2">
    <name type="scientific">Enterospora canceri</name>
    <dbReference type="NCBI Taxonomy" id="1081671"/>
    <lineage>
        <taxon>Eukaryota</taxon>
        <taxon>Fungi</taxon>
        <taxon>Fungi incertae sedis</taxon>
        <taxon>Microsporidia</taxon>
        <taxon>Enterocytozoonidae</taxon>
        <taxon>Enterospora</taxon>
    </lineage>
</organism>
<keyword evidence="2" id="KW-1185">Reference proteome</keyword>
<dbReference type="InterPro" id="IPR015257">
    <property type="entry name" value="Maf1"/>
</dbReference>
<dbReference type="OrthoDB" id="277029at2759"/>
<dbReference type="InterPro" id="IPR038564">
    <property type="entry name" value="Maf1_sf"/>
</dbReference>
<evidence type="ECO:0000313" key="2">
    <source>
        <dbReference type="Proteomes" id="UP000192639"/>
    </source>
</evidence>
<gene>
    <name evidence="1" type="primary">YA60</name>
    <name evidence="1" type="ORF">ECANGB1_1490</name>
</gene>
<name>A0A1Y1S5X8_9MICR</name>
<protein>
    <submittedName>
        <fullName evidence="1">YA60</fullName>
    </submittedName>
</protein>
<dbReference type="GO" id="GO:0016480">
    <property type="term" value="P:negative regulation of transcription by RNA polymerase III"/>
    <property type="evidence" value="ECO:0007669"/>
    <property type="project" value="InterPro"/>
</dbReference>
<dbReference type="AlphaFoldDB" id="A0A1Y1S5X8"/>